<dbReference type="Proteomes" id="UP000246104">
    <property type="component" value="Unassembled WGS sequence"/>
</dbReference>
<gene>
    <name evidence="1" type="ORF">C5B42_04325</name>
</gene>
<organism evidence="1 2">
    <name type="scientific">Candidatus Cerribacteria bacterium 'Amazon FNV 2010 28 9'</name>
    <dbReference type="NCBI Taxonomy" id="2081795"/>
    <lineage>
        <taxon>Bacteria</taxon>
        <taxon>Candidatus Cerribacteria</taxon>
    </lineage>
</organism>
<dbReference type="AlphaFoldDB" id="A0A317JPG8"/>
<protein>
    <submittedName>
        <fullName evidence="1">Uncharacterized protein</fullName>
    </submittedName>
</protein>
<reference evidence="1 2" key="1">
    <citation type="submission" date="2018-02" db="EMBL/GenBank/DDBJ databases">
        <title>Genomic Reconstructions from Amazon Rainforest and Pasture Soil Reveal Novel Insights into the Physiology of Candidate Phyla in Tropical Sites.</title>
        <authorList>
            <person name="Kroeger M.E."/>
            <person name="Delmont T."/>
            <person name="Eren A.M."/>
            <person name="Guo J."/>
            <person name="Meyer K.M."/>
            <person name="Khan K."/>
            <person name="Rodrigues J.L.M."/>
            <person name="Bohannan B.J.M."/>
            <person name="Tringe S."/>
            <person name="Borges C.D."/>
            <person name="Tiedje J."/>
            <person name="Tsai S.M."/>
            <person name="Nusslein K."/>
        </authorList>
    </citation>
    <scope>NUCLEOTIDE SEQUENCE [LARGE SCALE GENOMIC DNA]</scope>
    <source>
        <strain evidence="1">Amazon FNV 2010 28 9</strain>
    </source>
</reference>
<proteinExistence type="predicted"/>
<sequence length="113" mass="13107">MPVSPITPDEVPQRRAATLPDVVIEAFNELITEHSLNGRAVIFQKDAIQRMISKGLTREQIFSNHWLDVEDVYRLAGWDVVYDRPGFNESYEPSFTFTRRLFLLVDETPFFST</sequence>
<name>A0A317JPG8_9BACT</name>
<dbReference type="EMBL" id="PSRQ01000048">
    <property type="protein sequence ID" value="PWU23004.1"/>
    <property type="molecule type" value="Genomic_DNA"/>
</dbReference>
<evidence type="ECO:0000313" key="2">
    <source>
        <dbReference type="Proteomes" id="UP000246104"/>
    </source>
</evidence>
<comment type="caution">
    <text evidence="1">The sequence shown here is derived from an EMBL/GenBank/DDBJ whole genome shotgun (WGS) entry which is preliminary data.</text>
</comment>
<evidence type="ECO:0000313" key="1">
    <source>
        <dbReference type="EMBL" id="PWU23004.1"/>
    </source>
</evidence>
<accession>A0A317JPG8</accession>